<evidence type="ECO:0000259" key="4">
    <source>
        <dbReference type="PROSITE" id="PS50995"/>
    </source>
</evidence>
<dbReference type="GO" id="GO:0006950">
    <property type="term" value="P:response to stress"/>
    <property type="evidence" value="ECO:0007669"/>
    <property type="project" value="TreeGrafter"/>
</dbReference>
<feature type="domain" description="HTH marR-type" evidence="4">
    <location>
        <begin position="17"/>
        <end position="146"/>
    </location>
</feature>
<dbReference type="Gene3D" id="1.10.10.10">
    <property type="entry name" value="Winged helix-like DNA-binding domain superfamily/Winged helix DNA-binding domain"/>
    <property type="match status" value="1"/>
</dbReference>
<accession>A0A1H7IZ73</accession>
<dbReference type="AlphaFoldDB" id="A0A1H7IZ73"/>
<evidence type="ECO:0000313" key="5">
    <source>
        <dbReference type="EMBL" id="SEK67749.1"/>
    </source>
</evidence>
<protein>
    <submittedName>
        <fullName evidence="5">DNA-binding transcriptional regulator, MarR family</fullName>
    </submittedName>
</protein>
<dbReference type="Proteomes" id="UP000183015">
    <property type="component" value="Unassembled WGS sequence"/>
</dbReference>
<dbReference type="STRING" id="235985.SAMN05414137_10378"/>
<dbReference type="eggNOG" id="COG1846">
    <property type="taxonomic scope" value="Bacteria"/>
</dbReference>
<keyword evidence="6" id="KW-1185">Reference proteome</keyword>
<dbReference type="SUPFAM" id="SSF46785">
    <property type="entry name" value="Winged helix' DNA-binding domain"/>
    <property type="match status" value="1"/>
</dbReference>
<evidence type="ECO:0000256" key="1">
    <source>
        <dbReference type="ARBA" id="ARBA00023015"/>
    </source>
</evidence>
<dbReference type="InterPro" id="IPR039422">
    <property type="entry name" value="MarR/SlyA-like"/>
</dbReference>
<evidence type="ECO:0000313" key="6">
    <source>
        <dbReference type="Proteomes" id="UP000183015"/>
    </source>
</evidence>
<dbReference type="Pfam" id="PF01047">
    <property type="entry name" value="MarR"/>
    <property type="match status" value="1"/>
</dbReference>
<dbReference type="InterPro" id="IPR036388">
    <property type="entry name" value="WH-like_DNA-bd_sf"/>
</dbReference>
<dbReference type="InterPro" id="IPR036390">
    <property type="entry name" value="WH_DNA-bd_sf"/>
</dbReference>
<dbReference type="SMART" id="SM00347">
    <property type="entry name" value="HTH_MARR"/>
    <property type="match status" value="1"/>
</dbReference>
<organism evidence="5 6">
    <name type="scientific">Streptacidiphilus jiangxiensis</name>
    <dbReference type="NCBI Taxonomy" id="235985"/>
    <lineage>
        <taxon>Bacteria</taxon>
        <taxon>Bacillati</taxon>
        <taxon>Actinomycetota</taxon>
        <taxon>Actinomycetes</taxon>
        <taxon>Kitasatosporales</taxon>
        <taxon>Streptomycetaceae</taxon>
        <taxon>Streptacidiphilus</taxon>
    </lineage>
</organism>
<evidence type="ECO:0000256" key="3">
    <source>
        <dbReference type="ARBA" id="ARBA00023163"/>
    </source>
</evidence>
<dbReference type="GO" id="GO:0003677">
    <property type="term" value="F:DNA binding"/>
    <property type="evidence" value="ECO:0007669"/>
    <property type="project" value="UniProtKB-KW"/>
</dbReference>
<dbReference type="PANTHER" id="PTHR33164:SF57">
    <property type="entry name" value="MARR-FAMILY TRANSCRIPTIONAL REGULATOR"/>
    <property type="match status" value="1"/>
</dbReference>
<gene>
    <name evidence="5" type="ORF">SAMN05414137_10378</name>
</gene>
<keyword evidence="2 5" id="KW-0238">DNA-binding</keyword>
<name>A0A1H7IZ73_STRJI</name>
<evidence type="ECO:0000256" key="2">
    <source>
        <dbReference type="ARBA" id="ARBA00023125"/>
    </source>
</evidence>
<reference evidence="6" key="1">
    <citation type="submission" date="2016-10" db="EMBL/GenBank/DDBJ databases">
        <authorList>
            <person name="Varghese N."/>
        </authorList>
    </citation>
    <scope>NUCLEOTIDE SEQUENCE [LARGE SCALE GENOMIC DNA]</scope>
    <source>
        <strain evidence="6">DSM 45096 / BCRC 16803 / CGMCC 4.1857 / CIP 109030 / JCM 12277 / KCTC 19219 / NBRC 100920 / 33214</strain>
    </source>
</reference>
<dbReference type="InterPro" id="IPR000835">
    <property type="entry name" value="HTH_MarR-typ"/>
</dbReference>
<dbReference type="GO" id="GO:0003700">
    <property type="term" value="F:DNA-binding transcription factor activity"/>
    <property type="evidence" value="ECO:0007669"/>
    <property type="project" value="InterPro"/>
</dbReference>
<dbReference type="PRINTS" id="PR00598">
    <property type="entry name" value="HTHMARR"/>
</dbReference>
<keyword evidence="1" id="KW-0805">Transcription regulation</keyword>
<dbReference type="PROSITE" id="PS01117">
    <property type="entry name" value="HTH_MARR_1"/>
    <property type="match status" value="1"/>
</dbReference>
<keyword evidence="3" id="KW-0804">Transcription</keyword>
<sequence length="160" mass="17756">METTTPVAAVGPVDPVAAELGEELVRFFRLMQAKRQRSRDENGGDAALLAVLVRCGPRRATDLAGDAHLDLSTVSRQVRSLVERGLVERTPDPDDRRGALLTVSPAGLAAFDAFREQRNRELSTLLENWTGEDRHELVRLLSRLNDEFARRHFAEQGAAK</sequence>
<proteinExistence type="predicted"/>
<dbReference type="PROSITE" id="PS50995">
    <property type="entry name" value="HTH_MARR_2"/>
    <property type="match status" value="1"/>
</dbReference>
<dbReference type="InterPro" id="IPR023187">
    <property type="entry name" value="Tscrpt_reg_MarR-type_CS"/>
</dbReference>
<dbReference type="EMBL" id="FOAZ01000003">
    <property type="protein sequence ID" value="SEK67749.1"/>
    <property type="molecule type" value="Genomic_DNA"/>
</dbReference>
<dbReference type="PANTHER" id="PTHR33164">
    <property type="entry name" value="TRANSCRIPTIONAL REGULATOR, MARR FAMILY"/>
    <property type="match status" value="1"/>
</dbReference>
<dbReference type="RefSeq" id="WP_042454253.1">
    <property type="nucleotide sequence ID" value="NZ_BBPN01000032.1"/>
</dbReference>